<feature type="transmembrane region" description="Helical" evidence="1">
    <location>
        <begin position="163"/>
        <end position="182"/>
    </location>
</feature>
<accession>A0ABR7AW98</accession>
<proteinExistence type="predicted"/>
<comment type="caution">
    <text evidence="2">The sequence shown here is derived from an EMBL/GenBank/DDBJ whole genome shotgun (WGS) entry which is preliminary data.</text>
</comment>
<sequence length="279" mass="32125">MSVPIDVAVPFSNKYMTYLHRVVFWALLLLALGWCLYALRANLFKMLVNFEFFGALKTLYIIGFTASFWPLVYMETVEYIYSRMGKNGRQSLEYAKSLQKDLVVTTLTALALACIYWLDSASYGLSGIDIAFVGFPLLISSLYTMIQCTKVKIAGKYVRRGAIAFNFFKTLAFTSVAFWLLIKNSSGELKTDQALYLQISVLLIGLHFFLTNNLVYLMFKQGRVEPSAFRHYFVHHVIRSKHGLYNMMEAEMAPLNRRLQAEKAKHAQEVRKRQKKNPR</sequence>
<gene>
    <name evidence="2" type="ORF">H8S59_04440</name>
</gene>
<keyword evidence="1" id="KW-0472">Membrane</keyword>
<feature type="transmembrane region" description="Helical" evidence="1">
    <location>
        <begin position="59"/>
        <end position="81"/>
    </location>
</feature>
<reference evidence="2 3" key="1">
    <citation type="submission" date="2020-08" db="EMBL/GenBank/DDBJ databases">
        <title>Putative novel bacterial strains isolated from necrotic wheat leaf tissues caused by Xanthomonas translucens.</title>
        <authorList>
            <person name="Tambong J.T."/>
        </authorList>
    </citation>
    <scope>NUCLEOTIDE SEQUENCE [LARGE SCALE GENOMIC DNA]</scope>
    <source>
        <strain evidence="2 3">DOAB 1069</strain>
    </source>
</reference>
<organism evidence="2 3">
    <name type="scientific">Pseudomonas folii</name>
    <dbReference type="NCBI Taxonomy" id="2762593"/>
    <lineage>
        <taxon>Bacteria</taxon>
        <taxon>Pseudomonadati</taxon>
        <taxon>Pseudomonadota</taxon>
        <taxon>Gammaproteobacteria</taxon>
        <taxon>Pseudomonadales</taxon>
        <taxon>Pseudomonadaceae</taxon>
        <taxon>Pseudomonas</taxon>
    </lineage>
</organism>
<dbReference type="RefSeq" id="WP_187520620.1">
    <property type="nucleotide sequence ID" value="NZ_JACONW010000011.1"/>
</dbReference>
<keyword evidence="3" id="KW-1185">Reference proteome</keyword>
<protein>
    <recommendedName>
        <fullName evidence="4">Transporter</fullName>
    </recommendedName>
</protein>
<dbReference type="Proteomes" id="UP000651852">
    <property type="component" value="Unassembled WGS sequence"/>
</dbReference>
<feature type="transmembrane region" description="Helical" evidence="1">
    <location>
        <begin position="194"/>
        <end position="219"/>
    </location>
</feature>
<evidence type="ECO:0008006" key="4">
    <source>
        <dbReference type="Google" id="ProtNLM"/>
    </source>
</evidence>
<feature type="transmembrane region" description="Helical" evidence="1">
    <location>
        <begin position="124"/>
        <end position="143"/>
    </location>
</feature>
<keyword evidence="1" id="KW-0812">Transmembrane</keyword>
<evidence type="ECO:0000256" key="1">
    <source>
        <dbReference type="SAM" id="Phobius"/>
    </source>
</evidence>
<evidence type="ECO:0000313" key="2">
    <source>
        <dbReference type="EMBL" id="MBC3949010.1"/>
    </source>
</evidence>
<feature type="transmembrane region" description="Helical" evidence="1">
    <location>
        <begin position="22"/>
        <end position="39"/>
    </location>
</feature>
<evidence type="ECO:0000313" key="3">
    <source>
        <dbReference type="Proteomes" id="UP000651852"/>
    </source>
</evidence>
<feature type="transmembrane region" description="Helical" evidence="1">
    <location>
        <begin position="102"/>
        <end position="118"/>
    </location>
</feature>
<name>A0ABR7AW98_9PSED</name>
<dbReference type="EMBL" id="JACONW010000011">
    <property type="protein sequence ID" value="MBC3949010.1"/>
    <property type="molecule type" value="Genomic_DNA"/>
</dbReference>
<keyword evidence="1" id="KW-1133">Transmembrane helix</keyword>